<dbReference type="EMBL" id="BMCG01000002">
    <property type="protein sequence ID" value="GGC02295.1"/>
    <property type="molecule type" value="Genomic_DNA"/>
</dbReference>
<name>A0A8J2ULJ5_9BURK</name>
<gene>
    <name evidence="1" type="ORF">GCM10007205_09430</name>
</gene>
<proteinExistence type="predicted"/>
<keyword evidence="2" id="KW-1185">Reference proteome</keyword>
<dbReference type="Proteomes" id="UP000620266">
    <property type="component" value="Unassembled WGS sequence"/>
</dbReference>
<dbReference type="Pfam" id="PF16290">
    <property type="entry name" value="DUF4936"/>
    <property type="match status" value="1"/>
</dbReference>
<protein>
    <recommendedName>
        <fullName evidence="3">DUF4936 domain-containing protein</fullName>
    </recommendedName>
</protein>
<evidence type="ECO:0008006" key="3">
    <source>
        <dbReference type="Google" id="ProtNLM"/>
    </source>
</evidence>
<dbReference type="AlphaFoldDB" id="A0A8J2ULJ5"/>
<dbReference type="RefSeq" id="WP_229728689.1">
    <property type="nucleotide sequence ID" value="NZ_BMCG01000002.1"/>
</dbReference>
<evidence type="ECO:0000313" key="2">
    <source>
        <dbReference type="Proteomes" id="UP000620266"/>
    </source>
</evidence>
<reference evidence="1" key="1">
    <citation type="journal article" date="2014" name="Int. J. Syst. Evol. Microbiol.">
        <title>Complete genome sequence of Corynebacterium casei LMG S-19264T (=DSM 44701T), isolated from a smear-ripened cheese.</title>
        <authorList>
            <consortium name="US DOE Joint Genome Institute (JGI-PGF)"/>
            <person name="Walter F."/>
            <person name="Albersmeier A."/>
            <person name="Kalinowski J."/>
            <person name="Ruckert C."/>
        </authorList>
    </citation>
    <scope>NUCLEOTIDE SEQUENCE</scope>
    <source>
        <strain evidence="1">CCM 7086</strain>
    </source>
</reference>
<comment type="caution">
    <text evidence="1">The sequence shown here is derived from an EMBL/GenBank/DDBJ whole genome shotgun (WGS) entry which is preliminary data.</text>
</comment>
<organism evidence="1 2">
    <name type="scientific">Oxalicibacterium flavum</name>
    <dbReference type="NCBI Taxonomy" id="179467"/>
    <lineage>
        <taxon>Bacteria</taxon>
        <taxon>Pseudomonadati</taxon>
        <taxon>Pseudomonadota</taxon>
        <taxon>Betaproteobacteria</taxon>
        <taxon>Burkholderiales</taxon>
        <taxon>Oxalobacteraceae</taxon>
        <taxon>Oxalicibacterium</taxon>
    </lineage>
</organism>
<dbReference type="InterPro" id="IPR032556">
    <property type="entry name" value="DUF4936"/>
</dbReference>
<sequence>MSASRAMASDLYIYYRVSEADATHFAQAAARMQRELAQRHGVAAALKRRPQAQDGMHTWMEVYLAADDGFEAALAQAVANSDLPAFIAGERHVEHFVDVSPCA</sequence>
<accession>A0A8J2ULJ5</accession>
<evidence type="ECO:0000313" key="1">
    <source>
        <dbReference type="EMBL" id="GGC02295.1"/>
    </source>
</evidence>
<reference evidence="1" key="2">
    <citation type="submission" date="2020-09" db="EMBL/GenBank/DDBJ databases">
        <authorList>
            <person name="Sun Q."/>
            <person name="Sedlacek I."/>
        </authorList>
    </citation>
    <scope>NUCLEOTIDE SEQUENCE</scope>
    <source>
        <strain evidence="1">CCM 7086</strain>
    </source>
</reference>